<feature type="domain" description="N-acetyltransferase" evidence="1">
    <location>
        <begin position="18"/>
        <end position="164"/>
    </location>
</feature>
<protein>
    <submittedName>
        <fullName evidence="2">GNAT family N-acetyltransferase</fullName>
    </submittedName>
</protein>
<keyword evidence="3" id="KW-1185">Reference proteome</keyword>
<dbReference type="PROSITE" id="PS51186">
    <property type="entry name" value="GNAT"/>
    <property type="match status" value="1"/>
</dbReference>
<dbReference type="PANTHER" id="PTHR43415:SF3">
    <property type="entry name" value="GNAT-FAMILY ACETYLTRANSFERASE"/>
    <property type="match status" value="1"/>
</dbReference>
<evidence type="ECO:0000313" key="3">
    <source>
        <dbReference type="Proteomes" id="UP000655830"/>
    </source>
</evidence>
<gene>
    <name evidence="2" type="ORF">H8718_19765</name>
</gene>
<evidence type="ECO:0000259" key="1">
    <source>
        <dbReference type="PROSITE" id="PS51186"/>
    </source>
</evidence>
<comment type="caution">
    <text evidence="2">The sequence shown here is derived from an EMBL/GenBank/DDBJ whole genome shotgun (WGS) entry which is preliminary data.</text>
</comment>
<dbReference type="AlphaFoldDB" id="A0A926ELE2"/>
<dbReference type="SUPFAM" id="SSF55729">
    <property type="entry name" value="Acyl-CoA N-acyltransferases (Nat)"/>
    <property type="match status" value="1"/>
</dbReference>
<dbReference type="Proteomes" id="UP000655830">
    <property type="component" value="Unassembled WGS sequence"/>
</dbReference>
<name>A0A926ELE2_9FIRM</name>
<dbReference type="EMBL" id="JACRSY010000080">
    <property type="protein sequence ID" value="MBC8581714.1"/>
    <property type="molecule type" value="Genomic_DNA"/>
</dbReference>
<dbReference type="Pfam" id="PF00583">
    <property type="entry name" value="Acetyltransf_1"/>
    <property type="match status" value="1"/>
</dbReference>
<accession>A0A926ELE2</accession>
<evidence type="ECO:0000313" key="2">
    <source>
        <dbReference type="EMBL" id="MBC8581714.1"/>
    </source>
</evidence>
<dbReference type="PANTHER" id="PTHR43415">
    <property type="entry name" value="SPERMIDINE N(1)-ACETYLTRANSFERASE"/>
    <property type="match status" value="1"/>
</dbReference>
<dbReference type="CDD" id="cd04301">
    <property type="entry name" value="NAT_SF"/>
    <property type="match status" value="1"/>
</dbReference>
<dbReference type="InterPro" id="IPR016181">
    <property type="entry name" value="Acyl_CoA_acyltransferase"/>
</dbReference>
<reference evidence="2" key="1">
    <citation type="submission" date="2020-08" db="EMBL/GenBank/DDBJ databases">
        <title>Genome public.</title>
        <authorList>
            <person name="Liu C."/>
            <person name="Sun Q."/>
        </authorList>
    </citation>
    <scope>NUCLEOTIDE SEQUENCE</scope>
    <source>
        <strain evidence="2">NSJ-12</strain>
    </source>
</reference>
<dbReference type="GO" id="GO:0016747">
    <property type="term" value="F:acyltransferase activity, transferring groups other than amino-acyl groups"/>
    <property type="evidence" value="ECO:0007669"/>
    <property type="project" value="InterPro"/>
</dbReference>
<sequence>MPITGIKQPNIINITKKLRLRKYDGIFDFALRWYQDEETLMLVNNSPDKYDSTQLERMYTYLDGQGEEYFIEVLKGQDFIPIGDVTFSKDDMPIVIGEKNYRGKGIGKQVIETLINRAKEIGYSEVQVDEIYKFNYSSQRLFESCGFEKYETTDNGFRYKLILA</sequence>
<proteinExistence type="predicted"/>
<dbReference type="Gene3D" id="3.40.630.30">
    <property type="match status" value="1"/>
</dbReference>
<dbReference type="RefSeq" id="WP_249334772.1">
    <property type="nucleotide sequence ID" value="NZ_JACRSY010000080.1"/>
</dbReference>
<dbReference type="InterPro" id="IPR000182">
    <property type="entry name" value="GNAT_dom"/>
</dbReference>
<organism evidence="2 3">
    <name type="scientific">Zhenhengia yiwuensis</name>
    <dbReference type="NCBI Taxonomy" id="2763666"/>
    <lineage>
        <taxon>Bacteria</taxon>
        <taxon>Bacillati</taxon>
        <taxon>Bacillota</taxon>
        <taxon>Clostridia</taxon>
        <taxon>Lachnospirales</taxon>
        <taxon>Lachnospiraceae</taxon>
        <taxon>Zhenhengia</taxon>
    </lineage>
</organism>